<evidence type="ECO:0000313" key="2">
    <source>
        <dbReference type="EMBL" id="GEU89707.1"/>
    </source>
</evidence>
<proteinExistence type="predicted"/>
<feature type="compositionally biased region" description="Pro residues" evidence="1">
    <location>
        <begin position="144"/>
        <end position="154"/>
    </location>
</feature>
<reference evidence="2" key="1">
    <citation type="journal article" date="2019" name="Sci. Rep.">
        <title>Draft genome of Tanacetum cinerariifolium, the natural source of mosquito coil.</title>
        <authorList>
            <person name="Yamashiro T."/>
            <person name="Shiraishi A."/>
            <person name="Satake H."/>
            <person name="Nakayama K."/>
        </authorList>
    </citation>
    <scope>NUCLEOTIDE SEQUENCE</scope>
</reference>
<evidence type="ECO:0000256" key="1">
    <source>
        <dbReference type="SAM" id="MobiDB-lite"/>
    </source>
</evidence>
<sequence>MAPLTFADMHNMVAYLSKSDASEGFDQIMDFLNAHTIQYALVVDPTIYVSCIKQFWATATVKKFNDVVHLRALIDGKKVVVSEAIIRRDLHLDDVDGVECLSNEEIFKELARMRYENPPPKLTLYKAFFCAMEVFDTYSCSDPTPTPHAIPPQDQPSTPYASPPQEKPTTTSESSIPLLTTLLETYATPKGGKIESIDANEDITLVDVETNKEEIHTEGTRVYWKIIRVGGITEAYQSFEDMLRGFDRENLVALWNLVKEKFSLAGPSKDKEKALWVELKRLFEPDADDVLWKLERYMHAPLTWKLHTDYGVHHVSLTRGYGIFMLIEKDYPLSNAIMILMLSGKLQVEEDSKMARDLVMKIFMELKILLFKDLRKMHKGINATGLNITAAVLLKNMAGYKMEYFREKDIPLSNAIMILLLSGKLQVEEDSEMTRDLVMKIFMEANKLKIRNLRKMQKRINDAGSNITAAGSTLMILDKVDTAAEVLKNLL</sequence>
<dbReference type="AlphaFoldDB" id="A0A6L2NVP7"/>
<accession>A0A6L2NVP7</accession>
<dbReference type="EMBL" id="BKCJ010010019">
    <property type="protein sequence ID" value="GEU89707.1"/>
    <property type="molecule type" value="Genomic_DNA"/>
</dbReference>
<evidence type="ECO:0008006" key="3">
    <source>
        <dbReference type="Google" id="ProtNLM"/>
    </source>
</evidence>
<feature type="region of interest" description="Disordered" evidence="1">
    <location>
        <begin position="142"/>
        <end position="174"/>
    </location>
</feature>
<name>A0A6L2NVP7_TANCI</name>
<comment type="caution">
    <text evidence="2">The sequence shown here is derived from an EMBL/GenBank/DDBJ whole genome shotgun (WGS) entry which is preliminary data.</text>
</comment>
<protein>
    <recommendedName>
        <fullName evidence="3">Xylulose kinase-1</fullName>
    </recommendedName>
</protein>
<gene>
    <name evidence="2" type="ORF">Tci_061685</name>
</gene>
<organism evidence="2">
    <name type="scientific">Tanacetum cinerariifolium</name>
    <name type="common">Dalmatian daisy</name>
    <name type="synonym">Chrysanthemum cinerariifolium</name>
    <dbReference type="NCBI Taxonomy" id="118510"/>
    <lineage>
        <taxon>Eukaryota</taxon>
        <taxon>Viridiplantae</taxon>
        <taxon>Streptophyta</taxon>
        <taxon>Embryophyta</taxon>
        <taxon>Tracheophyta</taxon>
        <taxon>Spermatophyta</taxon>
        <taxon>Magnoliopsida</taxon>
        <taxon>eudicotyledons</taxon>
        <taxon>Gunneridae</taxon>
        <taxon>Pentapetalae</taxon>
        <taxon>asterids</taxon>
        <taxon>campanulids</taxon>
        <taxon>Asterales</taxon>
        <taxon>Asteraceae</taxon>
        <taxon>Asteroideae</taxon>
        <taxon>Anthemideae</taxon>
        <taxon>Anthemidinae</taxon>
        <taxon>Tanacetum</taxon>
    </lineage>
</organism>